<evidence type="ECO:0000256" key="7">
    <source>
        <dbReference type="ARBA" id="ARBA00023012"/>
    </source>
</evidence>
<dbReference type="AlphaFoldDB" id="A0A4R3MG91"/>
<protein>
    <recommendedName>
        <fullName evidence="3">histidine kinase</fullName>
        <ecNumber evidence="3">2.7.13.3</ecNumber>
    </recommendedName>
</protein>
<dbReference type="Pfam" id="PF00512">
    <property type="entry name" value="HisKA"/>
    <property type="match status" value="1"/>
</dbReference>
<dbReference type="GO" id="GO:0016020">
    <property type="term" value="C:membrane"/>
    <property type="evidence" value="ECO:0007669"/>
    <property type="project" value="UniProtKB-SubCell"/>
</dbReference>
<dbReference type="EC" id="2.7.13.3" evidence="3"/>
<sequence>MNSNDDNNDKISIDHFSIIYDKFIQNVSDFNNKQQQMNAKIAHEIKNPLTIIRSMLQLIEKSVPAVAKAPYWHSVFNELDYVNQLLNSLTNFCRSTYINKEVVNINSFMKDIKSSFQSYATEQSKYISLKLPFNDILIEADPIKLKQALSNLIKNAFEATDTDALISIICTSDNSNLTIRIKDTGKGIEADKVKTIFEPFVSYNPQGTGLGLSIVKNIIKEHNGKIQVESIYGSGTTFTISLPLQMPSSYNFTEIINS</sequence>
<dbReference type="CDD" id="cd00082">
    <property type="entry name" value="HisKA"/>
    <property type="match status" value="1"/>
</dbReference>
<dbReference type="Pfam" id="PF02518">
    <property type="entry name" value="HATPase_c"/>
    <property type="match status" value="1"/>
</dbReference>
<dbReference type="PROSITE" id="PS50109">
    <property type="entry name" value="HIS_KIN"/>
    <property type="match status" value="1"/>
</dbReference>
<evidence type="ECO:0000256" key="4">
    <source>
        <dbReference type="ARBA" id="ARBA00022553"/>
    </source>
</evidence>
<evidence type="ECO:0000256" key="3">
    <source>
        <dbReference type="ARBA" id="ARBA00012438"/>
    </source>
</evidence>
<dbReference type="GO" id="GO:0000155">
    <property type="term" value="F:phosphorelay sensor kinase activity"/>
    <property type="evidence" value="ECO:0007669"/>
    <property type="project" value="InterPro"/>
</dbReference>
<name>A0A4R3MG91_9FIRM</name>
<comment type="subcellular location">
    <subcellularLocation>
        <location evidence="2">Membrane</location>
    </subcellularLocation>
</comment>
<dbReference type="InterPro" id="IPR004358">
    <property type="entry name" value="Sig_transdc_His_kin-like_C"/>
</dbReference>
<evidence type="ECO:0000256" key="1">
    <source>
        <dbReference type="ARBA" id="ARBA00000085"/>
    </source>
</evidence>
<dbReference type="InterPro" id="IPR050736">
    <property type="entry name" value="Sensor_HK_Regulatory"/>
</dbReference>
<dbReference type="InterPro" id="IPR003661">
    <property type="entry name" value="HisK_dim/P_dom"/>
</dbReference>
<gene>
    <name evidence="9" type="ORF">EDC18_11011</name>
</gene>
<dbReference type="InterPro" id="IPR036890">
    <property type="entry name" value="HATPase_C_sf"/>
</dbReference>
<evidence type="ECO:0000256" key="6">
    <source>
        <dbReference type="ARBA" id="ARBA00022777"/>
    </source>
</evidence>
<dbReference type="EMBL" id="SMAL01000010">
    <property type="protein sequence ID" value="TCT12937.1"/>
    <property type="molecule type" value="Genomic_DNA"/>
</dbReference>
<dbReference type="InterPro" id="IPR036097">
    <property type="entry name" value="HisK_dim/P_sf"/>
</dbReference>
<evidence type="ECO:0000256" key="2">
    <source>
        <dbReference type="ARBA" id="ARBA00004370"/>
    </source>
</evidence>
<dbReference type="Gene3D" id="3.30.565.10">
    <property type="entry name" value="Histidine kinase-like ATPase, C-terminal domain"/>
    <property type="match status" value="1"/>
</dbReference>
<evidence type="ECO:0000256" key="5">
    <source>
        <dbReference type="ARBA" id="ARBA00022679"/>
    </source>
</evidence>
<evidence type="ECO:0000259" key="8">
    <source>
        <dbReference type="PROSITE" id="PS50109"/>
    </source>
</evidence>
<dbReference type="PANTHER" id="PTHR43711:SF1">
    <property type="entry name" value="HISTIDINE KINASE 1"/>
    <property type="match status" value="1"/>
</dbReference>
<comment type="catalytic activity">
    <reaction evidence="1">
        <text>ATP + protein L-histidine = ADP + protein N-phospho-L-histidine.</text>
        <dbReference type="EC" id="2.7.13.3"/>
    </reaction>
</comment>
<comment type="caution">
    <text evidence="9">The sequence shown here is derived from an EMBL/GenBank/DDBJ whole genome shotgun (WGS) entry which is preliminary data.</text>
</comment>
<evidence type="ECO:0000313" key="10">
    <source>
        <dbReference type="Proteomes" id="UP000294902"/>
    </source>
</evidence>
<dbReference type="Gene3D" id="1.10.287.130">
    <property type="match status" value="1"/>
</dbReference>
<keyword evidence="5" id="KW-0808">Transferase</keyword>
<dbReference type="SMART" id="SM00387">
    <property type="entry name" value="HATPase_c"/>
    <property type="match status" value="1"/>
</dbReference>
<keyword evidence="10" id="KW-1185">Reference proteome</keyword>
<dbReference type="FunFam" id="3.30.565.10:FF:000006">
    <property type="entry name" value="Sensor histidine kinase WalK"/>
    <property type="match status" value="1"/>
</dbReference>
<keyword evidence="6" id="KW-0418">Kinase</keyword>
<accession>A0A4R3MG91</accession>
<dbReference type="InterPro" id="IPR003594">
    <property type="entry name" value="HATPase_dom"/>
</dbReference>
<dbReference type="RefSeq" id="WP_165878574.1">
    <property type="nucleotide sequence ID" value="NZ_SMAL01000010.1"/>
</dbReference>
<dbReference type="Proteomes" id="UP000294902">
    <property type="component" value="Unassembled WGS sequence"/>
</dbReference>
<keyword evidence="4" id="KW-0597">Phosphoprotein</keyword>
<dbReference type="SMART" id="SM00388">
    <property type="entry name" value="HisKA"/>
    <property type="match status" value="1"/>
</dbReference>
<dbReference type="InterPro" id="IPR005467">
    <property type="entry name" value="His_kinase_dom"/>
</dbReference>
<feature type="domain" description="Histidine kinase" evidence="8">
    <location>
        <begin position="40"/>
        <end position="246"/>
    </location>
</feature>
<dbReference type="SUPFAM" id="SSF47384">
    <property type="entry name" value="Homodimeric domain of signal transducing histidine kinase"/>
    <property type="match status" value="1"/>
</dbReference>
<organism evidence="9 10">
    <name type="scientific">Natranaerovirga pectinivora</name>
    <dbReference type="NCBI Taxonomy" id="682400"/>
    <lineage>
        <taxon>Bacteria</taxon>
        <taxon>Bacillati</taxon>
        <taxon>Bacillota</taxon>
        <taxon>Clostridia</taxon>
        <taxon>Lachnospirales</taxon>
        <taxon>Natranaerovirgaceae</taxon>
        <taxon>Natranaerovirga</taxon>
    </lineage>
</organism>
<keyword evidence="7" id="KW-0902">Two-component regulatory system</keyword>
<reference evidence="9 10" key="1">
    <citation type="submission" date="2019-03" db="EMBL/GenBank/DDBJ databases">
        <title>Genomic Encyclopedia of Type Strains, Phase IV (KMG-IV): sequencing the most valuable type-strain genomes for metagenomic binning, comparative biology and taxonomic classification.</title>
        <authorList>
            <person name="Goeker M."/>
        </authorList>
    </citation>
    <scope>NUCLEOTIDE SEQUENCE [LARGE SCALE GENOMIC DNA]</scope>
    <source>
        <strain evidence="9 10">DSM 24629</strain>
    </source>
</reference>
<proteinExistence type="predicted"/>
<dbReference type="SUPFAM" id="SSF55874">
    <property type="entry name" value="ATPase domain of HSP90 chaperone/DNA topoisomerase II/histidine kinase"/>
    <property type="match status" value="1"/>
</dbReference>
<dbReference type="PANTHER" id="PTHR43711">
    <property type="entry name" value="TWO-COMPONENT HISTIDINE KINASE"/>
    <property type="match status" value="1"/>
</dbReference>
<evidence type="ECO:0000313" key="9">
    <source>
        <dbReference type="EMBL" id="TCT12937.1"/>
    </source>
</evidence>
<dbReference type="PRINTS" id="PR00344">
    <property type="entry name" value="BCTRLSENSOR"/>
</dbReference>